<name>A0A1J6K3C9_NICAT</name>
<dbReference type="PANTHER" id="PTHR46354:SF28">
    <property type="entry name" value="TRANSCRIPTION FACTOR TGA2-LIKE"/>
    <property type="match status" value="1"/>
</dbReference>
<dbReference type="Gramene" id="OIT23156">
    <property type="protein sequence ID" value="OIT23156"/>
    <property type="gene ID" value="A4A49_29427"/>
</dbReference>
<sequence>MQKSKMTSVNVSDQEAQHLCFQEWMKLQEQDLLELLHAHHHSSSSSASTYRTSANSDSHLKQLIAKSIKHFQDYIDNRRHFARNDVSAYLAPTWCTTLESSMLWISGCRPSSFIRLVYALGGRELESHLSNYLQGKRYGDLGELSTIQLKSVDELQMKTIRQENRLSQMLASLQEEIADQPIAIIANEVGNFAEICGEAEEALDKHAKCLMHVVEEADKLRMETFKELVMNILSPFQALEFLIASKKLHLCINAWGEKRDLQHGRNRGTAERNICPTLS</sequence>
<organism evidence="2 3">
    <name type="scientific">Nicotiana attenuata</name>
    <name type="common">Coyote tobacco</name>
    <dbReference type="NCBI Taxonomy" id="49451"/>
    <lineage>
        <taxon>Eukaryota</taxon>
        <taxon>Viridiplantae</taxon>
        <taxon>Streptophyta</taxon>
        <taxon>Embryophyta</taxon>
        <taxon>Tracheophyta</taxon>
        <taxon>Spermatophyta</taxon>
        <taxon>Magnoliopsida</taxon>
        <taxon>eudicotyledons</taxon>
        <taxon>Gunneridae</taxon>
        <taxon>Pentapetalae</taxon>
        <taxon>asterids</taxon>
        <taxon>lamiids</taxon>
        <taxon>Solanales</taxon>
        <taxon>Solanaceae</taxon>
        <taxon>Nicotianoideae</taxon>
        <taxon>Nicotianeae</taxon>
        <taxon>Nicotiana</taxon>
    </lineage>
</organism>
<gene>
    <name evidence="2" type="primary">TGA2_3</name>
    <name evidence="2" type="ORF">A4A49_29427</name>
</gene>
<evidence type="ECO:0000259" key="1">
    <source>
        <dbReference type="PROSITE" id="PS51806"/>
    </source>
</evidence>
<reference evidence="2" key="1">
    <citation type="submission" date="2016-11" db="EMBL/GenBank/DDBJ databases">
        <title>The genome of Nicotiana attenuata.</title>
        <authorList>
            <person name="Xu S."/>
            <person name="Brockmoeller T."/>
            <person name="Gaquerel E."/>
            <person name="Navarro A."/>
            <person name="Kuhl H."/>
            <person name="Gase K."/>
            <person name="Ling Z."/>
            <person name="Zhou W."/>
            <person name="Kreitzer C."/>
            <person name="Stanke M."/>
            <person name="Tang H."/>
            <person name="Lyons E."/>
            <person name="Pandey P."/>
            <person name="Pandey S.P."/>
            <person name="Timmermann B."/>
            <person name="Baldwin I.T."/>
        </authorList>
    </citation>
    <scope>NUCLEOTIDE SEQUENCE [LARGE SCALE GENOMIC DNA]</scope>
    <source>
        <strain evidence="2">UT</strain>
    </source>
</reference>
<dbReference type="AlphaFoldDB" id="A0A1J6K3C9"/>
<evidence type="ECO:0000313" key="2">
    <source>
        <dbReference type="EMBL" id="OIT23156.1"/>
    </source>
</evidence>
<dbReference type="PROSITE" id="PS51806">
    <property type="entry name" value="DOG1"/>
    <property type="match status" value="1"/>
</dbReference>
<dbReference type="InterPro" id="IPR025422">
    <property type="entry name" value="TGA_domain"/>
</dbReference>
<feature type="domain" description="DOG1" evidence="1">
    <location>
        <begin position="14"/>
        <end position="262"/>
    </location>
</feature>
<dbReference type="EMBL" id="MJEQ01003330">
    <property type="protein sequence ID" value="OIT23156.1"/>
    <property type="molecule type" value="Genomic_DNA"/>
</dbReference>
<dbReference type="Pfam" id="PF14144">
    <property type="entry name" value="DOG1"/>
    <property type="match status" value="1"/>
</dbReference>
<dbReference type="OMA" id="RISTRMA"/>
<protein>
    <submittedName>
        <fullName evidence="2">Transcription factor tga2</fullName>
    </submittedName>
</protein>
<dbReference type="Proteomes" id="UP000187609">
    <property type="component" value="Unassembled WGS sequence"/>
</dbReference>
<dbReference type="PANTHER" id="PTHR46354">
    <property type="entry name" value="DOG1 DOMAIN-CONTAINING PROTEIN"/>
    <property type="match status" value="1"/>
</dbReference>
<evidence type="ECO:0000313" key="3">
    <source>
        <dbReference type="Proteomes" id="UP000187609"/>
    </source>
</evidence>
<dbReference type="SMR" id="A0A1J6K3C9"/>
<dbReference type="GO" id="GO:0043565">
    <property type="term" value="F:sequence-specific DNA binding"/>
    <property type="evidence" value="ECO:0007669"/>
    <property type="project" value="InterPro"/>
</dbReference>
<comment type="caution">
    <text evidence="2">The sequence shown here is derived from an EMBL/GenBank/DDBJ whole genome shotgun (WGS) entry which is preliminary data.</text>
</comment>
<proteinExistence type="predicted"/>
<dbReference type="STRING" id="49451.A0A1J6K3C9"/>
<dbReference type="InterPro" id="IPR051886">
    <property type="entry name" value="Seed_Dev/Stress_Resp_Reg"/>
</dbReference>
<accession>A0A1J6K3C9</accession>
<keyword evidence="3" id="KW-1185">Reference proteome</keyword>
<dbReference type="GO" id="GO:0006351">
    <property type="term" value="P:DNA-templated transcription"/>
    <property type="evidence" value="ECO:0007669"/>
    <property type="project" value="InterPro"/>
</dbReference>